<evidence type="ECO:0000313" key="1">
    <source>
        <dbReference type="EMBL" id="KJB19300.1"/>
    </source>
</evidence>
<keyword evidence="2" id="KW-1185">Reference proteome</keyword>
<sequence>MSFVYVHDTLYIHFYTMLWVSNLSKFNYVVYLNRKGWTSHTGQRRVNSYYYPRVPNISVPLRTPELCNW</sequence>
<protein>
    <submittedName>
        <fullName evidence="1">Uncharacterized protein</fullName>
    </submittedName>
</protein>
<dbReference type="Proteomes" id="UP000032304">
    <property type="component" value="Chromosome 3"/>
</dbReference>
<dbReference type="AlphaFoldDB" id="A0A0D2RJL4"/>
<accession>A0A0D2RJL4</accession>
<reference evidence="1 2" key="1">
    <citation type="journal article" date="2012" name="Nature">
        <title>Repeated polyploidization of Gossypium genomes and the evolution of spinnable cotton fibres.</title>
        <authorList>
            <person name="Paterson A.H."/>
            <person name="Wendel J.F."/>
            <person name="Gundlach H."/>
            <person name="Guo H."/>
            <person name="Jenkins J."/>
            <person name="Jin D."/>
            <person name="Llewellyn D."/>
            <person name="Showmaker K.C."/>
            <person name="Shu S."/>
            <person name="Udall J."/>
            <person name="Yoo M.J."/>
            <person name="Byers R."/>
            <person name="Chen W."/>
            <person name="Doron-Faigenboim A."/>
            <person name="Duke M.V."/>
            <person name="Gong L."/>
            <person name="Grimwood J."/>
            <person name="Grover C."/>
            <person name="Grupp K."/>
            <person name="Hu G."/>
            <person name="Lee T.H."/>
            <person name="Li J."/>
            <person name="Lin L."/>
            <person name="Liu T."/>
            <person name="Marler B.S."/>
            <person name="Page J.T."/>
            <person name="Roberts A.W."/>
            <person name="Romanel E."/>
            <person name="Sanders W.S."/>
            <person name="Szadkowski E."/>
            <person name="Tan X."/>
            <person name="Tang H."/>
            <person name="Xu C."/>
            <person name="Wang J."/>
            <person name="Wang Z."/>
            <person name="Zhang D."/>
            <person name="Zhang L."/>
            <person name="Ashrafi H."/>
            <person name="Bedon F."/>
            <person name="Bowers J.E."/>
            <person name="Brubaker C.L."/>
            <person name="Chee P.W."/>
            <person name="Das S."/>
            <person name="Gingle A.R."/>
            <person name="Haigler C.H."/>
            <person name="Harker D."/>
            <person name="Hoffmann L.V."/>
            <person name="Hovav R."/>
            <person name="Jones D.C."/>
            <person name="Lemke C."/>
            <person name="Mansoor S."/>
            <person name="ur Rahman M."/>
            <person name="Rainville L.N."/>
            <person name="Rambani A."/>
            <person name="Reddy U.K."/>
            <person name="Rong J.K."/>
            <person name="Saranga Y."/>
            <person name="Scheffler B.E."/>
            <person name="Scheffler J.A."/>
            <person name="Stelly D.M."/>
            <person name="Triplett B.A."/>
            <person name="Van Deynze A."/>
            <person name="Vaslin M.F."/>
            <person name="Waghmare V.N."/>
            <person name="Walford S.A."/>
            <person name="Wright R.J."/>
            <person name="Zaki E.A."/>
            <person name="Zhang T."/>
            <person name="Dennis E.S."/>
            <person name="Mayer K.F."/>
            <person name="Peterson D.G."/>
            <person name="Rokhsar D.S."/>
            <person name="Wang X."/>
            <person name="Schmutz J."/>
        </authorList>
    </citation>
    <scope>NUCLEOTIDE SEQUENCE [LARGE SCALE GENOMIC DNA]</scope>
</reference>
<name>A0A0D2RJL4_GOSRA</name>
<dbReference type="OMA" id="YPRVPNI"/>
<evidence type="ECO:0000313" key="2">
    <source>
        <dbReference type="Proteomes" id="UP000032304"/>
    </source>
</evidence>
<dbReference type="Gramene" id="KJB19300">
    <property type="protein sequence ID" value="KJB19300"/>
    <property type="gene ID" value="B456_003G094100"/>
</dbReference>
<gene>
    <name evidence="1" type="ORF">B456_003G094100</name>
</gene>
<dbReference type="EMBL" id="CM001742">
    <property type="protein sequence ID" value="KJB19300.1"/>
    <property type="molecule type" value="Genomic_DNA"/>
</dbReference>
<organism evidence="1 2">
    <name type="scientific">Gossypium raimondii</name>
    <name type="common">Peruvian cotton</name>
    <name type="synonym">Gossypium klotzschianum subsp. raimondii</name>
    <dbReference type="NCBI Taxonomy" id="29730"/>
    <lineage>
        <taxon>Eukaryota</taxon>
        <taxon>Viridiplantae</taxon>
        <taxon>Streptophyta</taxon>
        <taxon>Embryophyta</taxon>
        <taxon>Tracheophyta</taxon>
        <taxon>Spermatophyta</taxon>
        <taxon>Magnoliopsida</taxon>
        <taxon>eudicotyledons</taxon>
        <taxon>Gunneridae</taxon>
        <taxon>Pentapetalae</taxon>
        <taxon>rosids</taxon>
        <taxon>malvids</taxon>
        <taxon>Malvales</taxon>
        <taxon>Malvaceae</taxon>
        <taxon>Malvoideae</taxon>
        <taxon>Gossypium</taxon>
    </lineage>
</organism>
<proteinExistence type="predicted"/>